<dbReference type="InterPro" id="IPR000719">
    <property type="entry name" value="Prot_kinase_dom"/>
</dbReference>
<keyword evidence="6" id="KW-0812">Transmembrane</keyword>
<feature type="region of interest" description="Disordered" evidence="5">
    <location>
        <begin position="450"/>
        <end position="596"/>
    </location>
</feature>
<evidence type="ECO:0000313" key="7">
    <source>
        <dbReference type="EMBL" id="AWV89922.1"/>
    </source>
</evidence>
<dbReference type="SMART" id="SM00220">
    <property type="entry name" value="S_TKc"/>
    <property type="match status" value="1"/>
</dbReference>
<sequence>MNRGLDLIGRQIGVYRIEELIGAGGYSRVYRALDKTVGRMAAIKILLPSTGEDGYSERVIQRFEREARIVANLRDPHSVLLYEYGQTDDGLLYMIFEYIEGHTLEEMRRQQFALPALRVIKILEQILLSLEEAHALGLIHRDIKPANIMVFEHIGRTDQVKVLDFGVGKAFGTHPEASNLTQTGMLIGTPRYMAPEQWSTEGVISPQTDIYSLGLVTYELITGVRAITAVDPVHIMTAHLNSEPIALPSDLDIPSGLRHIVNTMLHKERGARYRTVTQILADLLRLKPVAAESSTMLLSKAKLRGDVVEPTLDPAADAQLVDAPKTETASTREPAPIEARPAHRESDTEAIAVPKRRCAKTIRIEPEAQRTLTSARPQLPEEMRPPETPTQPKPPKTKTPSARAAARGALKPESPKSPRRKLIYLALGLAVTTSAIACILALIVTLSAKDAGPGAAPTPTDPASAGSTPEKLATSGEEQEKPTRPALAPKVVHDDGAPAPTPPVAPAGSAPKPPATPPSFAPAHLEQPTLTSATPPAPQPAPETETETKTSENRPLTKSTPRAEPESTQRKERAKQPKRAKKKTPKEPKLQIWGIE</sequence>
<dbReference type="RefSeq" id="WP_111334978.1">
    <property type="nucleotide sequence ID" value="NZ_CP030032.1"/>
</dbReference>
<evidence type="ECO:0000256" key="4">
    <source>
        <dbReference type="ARBA" id="ARBA00022840"/>
    </source>
</evidence>
<name>A0A2Z4FLV9_9DELT</name>
<evidence type="ECO:0000256" key="1">
    <source>
        <dbReference type="ARBA" id="ARBA00022679"/>
    </source>
</evidence>
<keyword evidence="8" id="KW-1185">Reference proteome</keyword>
<dbReference type="GO" id="GO:0004674">
    <property type="term" value="F:protein serine/threonine kinase activity"/>
    <property type="evidence" value="ECO:0007669"/>
    <property type="project" value="TreeGrafter"/>
</dbReference>
<dbReference type="Pfam" id="PF00069">
    <property type="entry name" value="Pkinase"/>
    <property type="match status" value="1"/>
</dbReference>
<keyword evidence="1" id="KW-0808">Transferase</keyword>
<dbReference type="Gene3D" id="3.30.200.20">
    <property type="entry name" value="Phosphorylase Kinase, domain 1"/>
    <property type="match status" value="1"/>
</dbReference>
<dbReference type="EMBL" id="CP030032">
    <property type="protein sequence ID" value="AWV89922.1"/>
    <property type="molecule type" value="Genomic_DNA"/>
</dbReference>
<dbReference type="PROSITE" id="PS00108">
    <property type="entry name" value="PROTEIN_KINASE_ST"/>
    <property type="match status" value="1"/>
</dbReference>
<keyword evidence="3" id="KW-0418">Kinase</keyword>
<evidence type="ECO:0000256" key="2">
    <source>
        <dbReference type="ARBA" id="ARBA00022741"/>
    </source>
</evidence>
<dbReference type="Proteomes" id="UP000249799">
    <property type="component" value="Chromosome"/>
</dbReference>
<protein>
    <submittedName>
        <fullName evidence="7">Uncharacterized protein</fullName>
    </submittedName>
</protein>
<dbReference type="OrthoDB" id="9801841at2"/>
<accession>A0A2Z4FLV9</accession>
<gene>
    <name evidence="7" type="ORF">DN745_11455</name>
</gene>
<dbReference type="InterPro" id="IPR008271">
    <property type="entry name" value="Ser/Thr_kinase_AS"/>
</dbReference>
<evidence type="ECO:0000256" key="5">
    <source>
        <dbReference type="SAM" id="MobiDB-lite"/>
    </source>
</evidence>
<dbReference type="GO" id="GO:0005524">
    <property type="term" value="F:ATP binding"/>
    <property type="evidence" value="ECO:0007669"/>
    <property type="project" value="UniProtKB-UniRule"/>
</dbReference>
<dbReference type="InterPro" id="IPR011009">
    <property type="entry name" value="Kinase-like_dom_sf"/>
</dbReference>
<reference evidence="7 8" key="1">
    <citation type="submission" date="2018-06" db="EMBL/GenBank/DDBJ databases">
        <title>Lujinxingia sediminis gen. nov. sp. nov., a new facultative anaerobic member of the class Deltaproteobacteria, and proposal of Lujinxingaceae fam. nov.</title>
        <authorList>
            <person name="Guo L.-Y."/>
            <person name="Li C.-M."/>
            <person name="Wang S."/>
            <person name="Du Z.-J."/>
        </authorList>
    </citation>
    <scope>NUCLEOTIDE SEQUENCE [LARGE SCALE GENOMIC DNA]</scope>
    <source>
        <strain evidence="7 8">FA350</strain>
    </source>
</reference>
<dbReference type="InterPro" id="IPR017441">
    <property type="entry name" value="Protein_kinase_ATP_BS"/>
</dbReference>
<evidence type="ECO:0000313" key="8">
    <source>
        <dbReference type="Proteomes" id="UP000249799"/>
    </source>
</evidence>
<dbReference type="SUPFAM" id="SSF56112">
    <property type="entry name" value="Protein kinase-like (PK-like)"/>
    <property type="match status" value="1"/>
</dbReference>
<dbReference type="PANTHER" id="PTHR43289">
    <property type="entry name" value="MITOGEN-ACTIVATED PROTEIN KINASE KINASE KINASE 20-RELATED"/>
    <property type="match status" value="1"/>
</dbReference>
<feature type="compositionally biased region" description="Basic and acidic residues" evidence="5">
    <location>
        <begin position="561"/>
        <end position="575"/>
    </location>
</feature>
<evidence type="ECO:0000256" key="6">
    <source>
        <dbReference type="SAM" id="Phobius"/>
    </source>
</evidence>
<feature type="region of interest" description="Disordered" evidence="5">
    <location>
        <begin position="314"/>
        <end position="416"/>
    </location>
</feature>
<keyword evidence="6" id="KW-1133">Transmembrane helix</keyword>
<keyword evidence="6" id="KW-0472">Membrane</keyword>
<keyword evidence="4" id="KW-0067">ATP-binding</keyword>
<dbReference type="PANTHER" id="PTHR43289:SF6">
    <property type="entry name" value="SERINE_THREONINE-PROTEIN KINASE NEKL-3"/>
    <property type="match status" value="1"/>
</dbReference>
<dbReference type="CDD" id="cd14014">
    <property type="entry name" value="STKc_PknB_like"/>
    <property type="match status" value="1"/>
</dbReference>
<evidence type="ECO:0000256" key="3">
    <source>
        <dbReference type="ARBA" id="ARBA00022777"/>
    </source>
</evidence>
<dbReference type="AlphaFoldDB" id="A0A2Z4FLV9"/>
<dbReference type="KEGG" id="bsed:DN745_11455"/>
<feature type="transmembrane region" description="Helical" evidence="6">
    <location>
        <begin position="422"/>
        <end position="444"/>
    </location>
</feature>
<proteinExistence type="predicted"/>
<feature type="compositionally biased region" description="Pro residues" evidence="5">
    <location>
        <begin position="499"/>
        <end position="520"/>
    </location>
</feature>
<dbReference type="Gene3D" id="1.10.510.10">
    <property type="entry name" value="Transferase(Phosphotransferase) domain 1"/>
    <property type="match status" value="1"/>
</dbReference>
<keyword evidence="2" id="KW-0547">Nucleotide-binding</keyword>
<dbReference type="PROSITE" id="PS50011">
    <property type="entry name" value="PROTEIN_KINASE_DOM"/>
    <property type="match status" value="1"/>
</dbReference>
<dbReference type="PROSITE" id="PS00107">
    <property type="entry name" value="PROTEIN_KINASE_ATP"/>
    <property type="match status" value="1"/>
</dbReference>
<organism evidence="7 8">
    <name type="scientific">Bradymonas sediminis</name>
    <dbReference type="NCBI Taxonomy" id="1548548"/>
    <lineage>
        <taxon>Bacteria</taxon>
        <taxon>Deltaproteobacteria</taxon>
        <taxon>Bradymonadales</taxon>
        <taxon>Bradymonadaceae</taxon>
        <taxon>Bradymonas</taxon>
    </lineage>
</organism>
<feature type="compositionally biased region" description="Low complexity" evidence="5">
    <location>
        <begin position="450"/>
        <end position="469"/>
    </location>
</feature>